<dbReference type="InterPro" id="IPR004038">
    <property type="entry name" value="Ribosomal_eL8/eL30/eS12/Gad45"/>
</dbReference>
<dbReference type="AlphaFoldDB" id="A0A2U3DAA5"/>
<protein>
    <recommendedName>
        <fullName evidence="1">Ribosomal protein eL8/eL30/eS12/Gadd45 domain-containing protein</fullName>
    </recommendedName>
</protein>
<comment type="caution">
    <text evidence="2">The sequence shown here is derived from an EMBL/GenBank/DDBJ whole genome shotgun (WGS) entry which is preliminary data.</text>
</comment>
<proteinExistence type="predicted"/>
<evidence type="ECO:0000259" key="1">
    <source>
        <dbReference type="Pfam" id="PF01248"/>
    </source>
</evidence>
<dbReference type="Pfam" id="PF01248">
    <property type="entry name" value="Ribosomal_L7Ae"/>
    <property type="match status" value="1"/>
</dbReference>
<dbReference type="Gene3D" id="3.30.1330.30">
    <property type="match status" value="1"/>
</dbReference>
<dbReference type="Proteomes" id="UP000245380">
    <property type="component" value="Unassembled WGS sequence"/>
</dbReference>
<dbReference type="OrthoDB" id="9794863at2"/>
<dbReference type="InterPro" id="IPR029064">
    <property type="entry name" value="Ribosomal_eL30-like_sf"/>
</dbReference>
<reference evidence="2 3" key="1">
    <citation type="submission" date="2016-11" db="EMBL/GenBank/DDBJ databases">
        <title>Comparative genomics of Acidibacillus ferroxidans species.</title>
        <authorList>
            <person name="Oliveira G."/>
            <person name="Nunes G."/>
            <person name="Oliveira R."/>
            <person name="Araujo F."/>
            <person name="Salim A."/>
            <person name="Scholte L."/>
            <person name="Morais D."/>
            <person name="Nancucheo I."/>
            <person name="Johnson D.B."/>
            <person name="Grail B."/>
            <person name="Bittencourt J."/>
            <person name="Valadares R."/>
        </authorList>
    </citation>
    <scope>NUCLEOTIDE SEQUENCE [LARGE SCALE GENOMIC DNA]</scope>
    <source>
        <strain evidence="2 3">Y002</strain>
    </source>
</reference>
<gene>
    <name evidence="2" type="ORF">BM613_04625</name>
</gene>
<accession>A0A2U3DAA5</accession>
<name>A0A2U3DAA5_SULT2</name>
<dbReference type="EMBL" id="MPDK01000005">
    <property type="protein sequence ID" value="PWI58219.1"/>
    <property type="molecule type" value="Genomic_DNA"/>
</dbReference>
<organism evidence="2 3">
    <name type="scientific">Sulfoacidibacillus thermotolerans</name>
    <name type="common">Acidibacillus sulfuroxidans</name>
    <dbReference type="NCBI Taxonomy" id="1765684"/>
    <lineage>
        <taxon>Bacteria</taxon>
        <taxon>Bacillati</taxon>
        <taxon>Bacillota</taxon>
        <taxon>Bacilli</taxon>
        <taxon>Bacillales</taxon>
        <taxon>Alicyclobacillaceae</taxon>
        <taxon>Sulfoacidibacillus</taxon>
    </lineage>
</organism>
<evidence type="ECO:0000313" key="3">
    <source>
        <dbReference type="Proteomes" id="UP000245380"/>
    </source>
</evidence>
<dbReference type="SUPFAM" id="SSF55315">
    <property type="entry name" value="L30e-like"/>
    <property type="match status" value="1"/>
</dbReference>
<sequence length="119" mass="12961">MNICSVWWKRVSKTTDLLGLLGLAARARALVSGDDVCLSHIRAATARYVLIAQDAGANGAKKIRDKCTFYGIPFATVLTRDVLGRAIGKEERTVVAITDEKFSKRIKEVVEQIVGGVDI</sequence>
<feature type="domain" description="Ribosomal protein eL8/eL30/eS12/Gadd45" evidence="1">
    <location>
        <begin position="18"/>
        <end position="104"/>
    </location>
</feature>
<evidence type="ECO:0000313" key="2">
    <source>
        <dbReference type="EMBL" id="PWI58219.1"/>
    </source>
</evidence>
<keyword evidence="3" id="KW-1185">Reference proteome</keyword>